<reference evidence="6 7" key="1">
    <citation type="submission" date="2022-07" db="EMBL/GenBank/DDBJ databases">
        <authorList>
            <person name="Xamxidin M."/>
            <person name="Wu M."/>
        </authorList>
    </citation>
    <scope>NUCLEOTIDE SEQUENCE [LARGE SCALE GENOMIC DNA]</scope>
    <source>
        <strain evidence="6 7">NBRC 111650</strain>
    </source>
</reference>
<organism evidence="6 7">
    <name type="scientific">Limnobacter humi</name>
    <dbReference type="NCBI Taxonomy" id="1778671"/>
    <lineage>
        <taxon>Bacteria</taxon>
        <taxon>Pseudomonadati</taxon>
        <taxon>Pseudomonadota</taxon>
        <taxon>Betaproteobacteria</taxon>
        <taxon>Burkholderiales</taxon>
        <taxon>Burkholderiaceae</taxon>
        <taxon>Limnobacter</taxon>
    </lineage>
</organism>
<evidence type="ECO:0000313" key="7">
    <source>
        <dbReference type="Proteomes" id="UP001204142"/>
    </source>
</evidence>
<sequence length="199" mass="22169">MININHLGLIVDERIIVRVFHQIEKGSMRTIKGIIVHQTDSSSAEGSFNSYRNGAAGAHLLIDKDGTIYQTASLFQQTWHVGKLRSRCLAELSCSASEMPIAKRFNPTGTHRRELQKSVPNRYPSNEDSIGIEIVGQALPLNEPNPDKRVYEELTVAQKDSLAWLVRVLTSKLGISTQEIFRHPTVSYKNATEAAGATW</sequence>
<accession>A0ABT1WG50</accession>
<evidence type="ECO:0000256" key="4">
    <source>
        <dbReference type="ARBA" id="ARBA00023316"/>
    </source>
</evidence>
<proteinExistence type="predicted"/>
<evidence type="ECO:0000313" key="6">
    <source>
        <dbReference type="EMBL" id="MCQ8896494.1"/>
    </source>
</evidence>
<keyword evidence="4" id="KW-0961">Cell wall biogenesis/degradation</keyword>
<dbReference type="Pfam" id="PF01510">
    <property type="entry name" value="Amidase_2"/>
    <property type="match status" value="1"/>
</dbReference>
<comment type="catalytic activity">
    <reaction evidence="1">
        <text>Hydrolyzes the link between N-acetylmuramoyl residues and L-amino acid residues in certain cell-wall glycopeptides.</text>
        <dbReference type="EC" id="3.5.1.28"/>
    </reaction>
</comment>
<dbReference type="EMBL" id="JANIGO010000002">
    <property type="protein sequence ID" value="MCQ8896494.1"/>
    <property type="molecule type" value="Genomic_DNA"/>
</dbReference>
<evidence type="ECO:0000259" key="5">
    <source>
        <dbReference type="Pfam" id="PF01510"/>
    </source>
</evidence>
<comment type="caution">
    <text evidence="6">The sequence shown here is derived from an EMBL/GenBank/DDBJ whole genome shotgun (WGS) entry which is preliminary data.</text>
</comment>
<dbReference type="CDD" id="cd06583">
    <property type="entry name" value="PGRP"/>
    <property type="match status" value="1"/>
</dbReference>
<evidence type="ECO:0000256" key="3">
    <source>
        <dbReference type="ARBA" id="ARBA00022801"/>
    </source>
</evidence>
<protein>
    <recommendedName>
        <fullName evidence="2">N-acetylmuramoyl-L-alanine amidase</fullName>
        <ecNumber evidence="2">3.5.1.28</ecNumber>
    </recommendedName>
</protein>
<dbReference type="PANTHER" id="PTHR30417">
    <property type="entry name" value="N-ACETYLMURAMOYL-L-ALANINE AMIDASE AMID"/>
    <property type="match status" value="1"/>
</dbReference>
<keyword evidence="3" id="KW-0378">Hydrolase</keyword>
<dbReference type="PANTHER" id="PTHR30417:SF1">
    <property type="entry name" value="N-ACETYLMURAMOYL-L-ALANINE AMIDASE AMID"/>
    <property type="match status" value="1"/>
</dbReference>
<dbReference type="EC" id="3.5.1.28" evidence="2"/>
<dbReference type="SUPFAM" id="SSF55846">
    <property type="entry name" value="N-acetylmuramoyl-L-alanine amidase-like"/>
    <property type="match status" value="1"/>
</dbReference>
<dbReference type="RefSeq" id="WP_256764274.1">
    <property type="nucleotide sequence ID" value="NZ_JANIGO010000002.1"/>
</dbReference>
<evidence type="ECO:0000256" key="1">
    <source>
        <dbReference type="ARBA" id="ARBA00001561"/>
    </source>
</evidence>
<keyword evidence="7" id="KW-1185">Reference proteome</keyword>
<feature type="domain" description="N-acetylmuramoyl-L-alanine amidase" evidence="5">
    <location>
        <begin position="29"/>
        <end position="185"/>
    </location>
</feature>
<gene>
    <name evidence="6" type="ORF">NQT62_08625</name>
</gene>
<dbReference type="InterPro" id="IPR051206">
    <property type="entry name" value="NAMLAA_amidase_2"/>
</dbReference>
<dbReference type="InterPro" id="IPR036505">
    <property type="entry name" value="Amidase/PGRP_sf"/>
</dbReference>
<name>A0ABT1WG50_9BURK</name>
<dbReference type="Proteomes" id="UP001204142">
    <property type="component" value="Unassembled WGS sequence"/>
</dbReference>
<evidence type="ECO:0000256" key="2">
    <source>
        <dbReference type="ARBA" id="ARBA00011901"/>
    </source>
</evidence>
<dbReference type="Gene3D" id="3.40.80.10">
    <property type="entry name" value="Peptidoglycan recognition protein-like"/>
    <property type="match status" value="1"/>
</dbReference>
<dbReference type="InterPro" id="IPR002502">
    <property type="entry name" value="Amidase_domain"/>
</dbReference>